<comment type="caution">
    <text evidence="2">The sequence shown here is derived from an EMBL/GenBank/DDBJ whole genome shotgun (WGS) entry which is preliminary data.</text>
</comment>
<evidence type="ECO:0000313" key="3">
    <source>
        <dbReference type="Proteomes" id="UP001163046"/>
    </source>
</evidence>
<dbReference type="EMBL" id="MU826388">
    <property type="protein sequence ID" value="KAJ7376859.1"/>
    <property type="molecule type" value="Genomic_DNA"/>
</dbReference>
<reference evidence="2" key="1">
    <citation type="submission" date="2023-01" db="EMBL/GenBank/DDBJ databases">
        <title>Genome assembly of the deep-sea coral Lophelia pertusa.</title>
        <authorList>
            <person name="Herrera S."/>
            <person name="Cordes E."/>
        </authorList>
    </citation>
    <scope>NUCLEOTIDE SEQUENCE</scope>
    <source>
        <strain evidence="2">USNM1676648</strain>
        <tissue evidence="2">Polyp</tissue>
    </source>
</reference>
<evidence type="ECO:0000256" key="1">
    <source>
        <dbReference type="SAM" id="MobiDB-lite"/>
    </source>
</evidence>
<feature type="region of interest" description="Disordered" evidence="1">
    <location>
        <begin position="1"/>
        <end position="82"/>
    </location>
</feature>
<name>A0A9X0CXA7_9CNID</name>
<keyword evidence="3" id="KW-1185">Reference proteome</keyword>
<feature type="region of interest" description="Disordered" evidence="1">
    <location>
        <begin position="117"/>
        <end position="156"/>
    </location>
</feature>
<proteinExistence type="predicted"/>
<dbReference type="AlphaFoldDB" id="A0A9X0CXA7"/>
<sequence>MALMLSSGIEGDENRLSSVQQKSKIPVRLTRLNSDSGRRSSSKDETEENQRMLRDSEEKLQNKRPSQIPIVVGRKQSETDENKLTKRLAASITGKKPLGTDSGVNLRETQAARVNKTTPNPAVPVKSTNHKPVKELTPPTRQRTPAPLETKQASKEEKELAQLEKQNAEVVEELQLWIDDGDQKNKTLEDVIDKTNEENVKLLVHISVMKNELKSLEKKNDTLQTELETKRIDLKRLKATEHYNERELRNLKRDLKRKEQNLEEAEESLDNALMEKQELLDDVDYLESRFQDSQTSNEELNARVDELEKMVNASNDKFPVDALEAEASHFENCETKDDTSRVIDQLEEQLAIFENENARIISEKDKELLELSELADEKSRVIDQLEDQLATLRKENSTMTTELSTVSDKDKRLSELWEQVENLKNQNEIIQNELEQASRSSSETDVKIDNLKQELQHEKSEKEIFNTALELAVNNYVMNEKVHSIETRQLETQLAEMKRLRETQALKVVYLSISQTLTFLMNKEEICSDTGNKAQFVCLNYI</sequence>
<gene>
    <name evidence="2" type="ORF">OS493_032007</name>
</gene>
<protein>
    <submittedName>
        <fullName evidence="2">Uncharacterized protein</fullName>
    </submittedName>
</protein>
<accession>A0A9X0CXA7</accession>
<dbReference type="OrthoDB" id="5978166at2759"/>
<evidence type="ECO:0000313" key="2">
    <source>
        <dbReference type="EMBL" id="KAJ7376859.1"/>
    </source>
</evidence>
<dbReference type="Proteomes" id="UP001163046">
    <property type="component" value="Unassembled WGS sequence"/>
</dbReference>
<feature type="compositionally biased region" description="Basic and acidic residues" evidence="1">
    <location>
        <begin position="36"/>
        <end position="61"/>
    </location>
</feature>
<organism evidence="2 3">
    <name type="scientific">Desmophyllum pertusum</name>
    <dbReference type="NCBI Taxonomy" id="174260"/>
    <lineage>
        <taxon>Eukaryota</taxon>
        <taxon>Metazoa</taxon>
        <taxon>Cnidaria</taxon>
        <taxon>Anthozoa</taxon>
        <taxon>Hexacorallia</taxon>
        <taxon>Scleractinia</taxon>
        <taxon>Caryophylliina</taxon>
        <taxon>Caryophylliidae</taxon>
        <taxon>Desmophyllum</taxon>
    </lineage>
</organism>